<dbReference type="SUPFAM" id="SSF52172">
    <property type="entry name" value="CheY-like"/>
    <property type="match status" value="1"/>
</dbReference>
<feature type="domain" description="Response regulatory" evidence="2">
    <location>
        <begin position="7"/>
        <end position="118"/>
    </location>
</feature>
<protein>
    <submittedName>
        <fullName evidence="4">LytTR family two component transcriptional regulator</fullName>
    </submittedName>
</protein>
<dbReference type="Proteomes" id="UP000249547">
    <property type="component" value="Unassembled WGS sequence"/>
</dbReference>
<dbReference type="EMBL" id="QLLL01000002">
    <property type="protein sequence ID" value="RAJ08828.1"/>
    <property type="molecule type" value="Genomic_DNA"/>
</dbReference>
<name>A0A327QYJ0_9BACT</name>
<evidence type="ECO:0000313" key="5">
    <source>
        <dbReference type="Proteomes" id="UP000249547"/>
    </source>
</evidence>
<dbReference type="SMART" id="SM00850">
    <property type="entry name" value="LytTR"/>
    <property type="match status" value="1"/>
</dbReference>
<dbReference type="InterPro" id="IPR046947">
    <property type="entry name" value="LytR-like"/>
</dbReference>
<sequence>MMNNSINCIIIEDEKPAADILEHYVSKIELLHLVGTFNSGTQAMRCLNTHHIDLIFTDINMPGISGIDFIKSITPTPNVIFTTAHSEYAVEGFELNAVDYLLKPITFERFLKAVNRFIKLDKHTIETLKPAPAASTAAPFVFIKCEKKMVKIFLDDILYFESQKNYLLIYTTSGQHKTYHSISEMEEKLPASKFLRVHRSFIVAISKIEQFSTSDVTLPGATIPIGRHYAAATLQMLKQYQQG</sequence>
<dbReference type="GO" id="GO:0000156">
    <property type="term" value="F:phosphorelay response regulator activity"/>
    <property type="evidence" value="ECO:0007669"/>
    <property type="project" value="InterPro"/>
</dbReference>
<dbReference type="Pfam" id="PF04397">
    <property type="entry name" value="LytTR"/>
    <property type="match status" value="1"/>
</dbReference>
<dbReference type="PANTHER" id="PTHR37299">
    <property type="entry name" value="TRANSCRIPTIONAL REGULATOR-RELATED"/>
    <property type="match status" value="1"/>
</dbReference>
<dbReference type="AlphaFoldDB" id="A0A327QYJ0"/>
<reference evidence="4 5" key="1">
    <citation type="submission" date="2018-06" db="EMBL/GenBank/DDBJ databases">
        <title>Genomic Encyclopedia of Archaeal and Bacterial Type Strains, Phase II (KMG-II): from individual species to whole genera.</title>
        <authorList>
            <person name="Goeker M."/>
        </authorList>
    </citation>
    <scope>NUCLEOTIDE SEQUENCE [LARGE SCALE GENOMIC DNA]</scope>
    <source>
        <strain evidence="4 5">DSM 23857</strain>
    </source>
</reference>
<dbReference type="InterPro" id="IPR011006">
    <property type="entry name" value="CheY-like_superfamily"/>
</dbReference>
<accession>A0A327QYJ0</accession>
<dbReference type="InterPro" id="IPR007492">
    <property type="entry name" value="LytTR_DNA-bd_dom"/>
</dbReference>
<dbReference type="SMART" id="SM00448">
    <property type="entry name" value="REC"/>
    <property type="match status" value="1"/>
</dbReference>
<evidence type="ECO:0000259" key="2">
    <source>
        <dbReference type="PROSITE" id="PS50110"/>
    </source>
</evidence>
<feature type="domain" description="HTH LytTR-type" evidence="3">
    <location>
        <begin position="140"/>
        <end position="239"/>
    </location>
</feature>
<gene>
    <name evidence="4" type="ORF">LX64_01482</name>
</gene>
<evidence type="ECO:0000256" key="1">
    <source>
        <dbReference type="PROSITE-ProRule" id="PRU00169"/>
    </source>
</evidence>
<dbReference type="Gene3D" id="2.40.50.1020">
    <property type="entry name" value="LytTr DNA-binding domain"/>
    <property type="match status" value="1"/>
</dbReference>
<dbReference type="PANTHER" id="PTHR37299:SF1">
    <property type="entry name" value="STAGE 0 SPORULATION PROTEIN A HOMOLOG"/>
    <property type="match status" value="1"/>
</dbReference>
<dbReference type="RefSeq" id="WP_111596931.1">
    <property type="nucleotide sequence ID" value="NZ_QLLL01000002.1"/>
</dbReference>
<evidence type="ECO:0000259" key="3">
    <source>
        <dbReference type="PROSITE" id="PS50930"/>
    </source>
</evidence>
<dbReference type="PROSITE" id="PS50110">
    <property type="entry name" value="RESPONSE_REGULATORY"/>
    <property type="match status" value="1"/>
</dbReference>
<keyword evidence="5" id="KW-1185">Reference proteome</keyword>
<dbReference type="Pfam" id="PF00072">
    <property type="entry name" value="Response_reg"/>
    <property type="match status" value="1"/>
</dbReference>
<comment type="caution">
    <text evidence="4">The sequence shown here is derived from an EMBL/GenBank/DDBJ whole genome shotgun (WGS) entry which is preliminary data.</text>
</comment>
<dbReference type="InterPro" id="IPR001789">
    <property type="entry name" value="Sig_transdc_resp-reg_receiver"/>
</dbReference>
<organism evidence="4 5">
    <name type="scientific">Chitinophaga skermanii</name>
    <dbReference type="NCBI Taxonomy" id="331697"/>
    <lineage>
        <taxon>Bacteria</taxon>
        <taxon>Pseudomonadati</taxon>
        <taxon>Bacteroidota</taxon>
        <taxon>Chitinophagia</taxon>
        <taxon>Chitinophagales</taxon>
        <taxon>Chitinophagaceae</taxon>
        <taxon>Chitinophaga</taxon>
    </lineage>
</organism>
<dbReference type="OrthoDB" id="2168082at2"/>
<feature type="modified residue" description="4-aspartylphosphate" evidence="1">
    <location>
        <position position="58"/>
    </location>
</feature>
<proteinExistence type="predicted"/>
<keyword evidence="1" id="KW-0597">Phosphoprotein</keyword>
<evidence type="ECO:0000313" key="4">
    <source>
        <dbReference type="EMBL" id="RAJ08828.1"/>
    </source>
</evidence>
<dbReference type="Gene3D" id="3.40.50.2300">
    <property type="match status" value="1"/>
</dbReference>
<dbReference type="PROSITE" id="PS50930">
    <property type="entry name" value="HTH_LYTTR"/>
    <property type="match status" value="1"/>
</dbReference>
<dbReference type="GO" id="GO:0003677">
    <property type="term" value="F:DNA binding"/>
    <property type="evidence" value="ECO:0007669"/>
    <property type="project" value="InterPro"/>
</dbReference>